<sequence>MIGTSWAFASRSAVVTLLMLLIWAGDVHAGRTFSTVSVGTAVEIIDLAKKSEGFFKNDFPEFIDRTKYDWANFDPEREGATLAVNALSDMPTGDGVLLWFPVQRMGEDEKIGSYLPQGPILVGVGAKPESVAAVFLTTPMEQVSPELANAMLGRLQYENGTSIPNSLVTSSMSKSYFLWIQKVGDGRVQIFRVSDSNSFMQEAVLDATRLKLMRQAQKSDDTVRNLALRAMHFDRLSSQFERELRQKNLKFDLDALMRARNDSSRLLKEAYENMASAREAAEKNKGLEGFAIIFNMMSLASDFQKLNQQAVASADYNESAADRMHIELQSIDVQIINIYLNGVGVDDSFVPQPSIPNPWKMDQN</sequence>
<protein>
    <submittedName>
        <fullName evidence="1">Uncharacterized protein</fullName>
    </submittedName>
</protein>
<proteinExistence type="predicted"/>
<evidence type="ECO:0000313" key="2">
    <source>
        <dbReference type="Proteomes" id="UP001218412"/>
    </source>
</evidence>
<keyword evidence="2" id="KW-1185">Reference proteome</keyword>
<dbReference type="Proteomes" id="UP001218412">
    <property type="component" value="Chromosome"/>
</dbReference>
<dbReference type="EMBL" id="CP067134">
    <property type="protein sequence ID" value="WCR09722.1"/>
    <property type="molecule type" value="Genomic_DNA"/>
</dbReference>
<evidence type="ECO:0000313" key="1">
    <source>
        <dbReference type="EMBL" id="WCR09722.1"/>
    </source>
</evidence>
<name>A0ABY7SRR8_9RHOB</name>
<organism evidence="1 2">
    <name type="scientific">Paracoccus stylophorae</name>
    <dbReference type="NCBI Taxonomy" id="659350"/>
    <lineage>
        <taxon>Bacteria</taxon>
        <taxon>Pseudomonadati</taxon>
        <taxon>Pseudomonadota</taxon>
        <taxon>Alphaproteobacteria</taxon>
        <taxon>Rhodobacterales</taxon>
        <taxon>Paracoccaceae</taxon>
        <taxon>Paracoccus</taxon>
    </lineage>
</organism>
<gene>
    <name evidence="1" type="ORF">JHW45_11515</name>
</gene>
<accession>A0ABY7SRR8</accession>
<dbReference type="RefSeq" id="WP_272857817.1">
    <property type="nucleotide sequence ID" value="NZ_CP067134.1"/>
</dbReference>
<reference evidence="1 2" key="1">
    <citation type="submission" date="2021-01" db="EMBL/GenBank/DDBJ databases">
        <title>Biogeographic distribution of Paracoccus.</title>
        <authorList>
            <person name="Hollensteiner J."/>
            <person name="Leineberger J."/>
            <person name="Brinkhoff T."/>
            <person name="Daniel R."/>
        </authorList>
    </citation>
    <scope>NUCLEOTIDE SEQUENCE [LARGE SCALE GENOMIC DNA]</scope>
    <source>
        <strain evidence="1 2">LMG25392</strain>
    </source>
</reference>